<organism evidence="3 4">
    <name type="scientific">Sphingomonas gellani</name>
    <dbReference type="NCBI Taxonomy" id="1166340"/>
    <lineage>
        <taxon>Bacteria</taxon>
        <taxon>Pseudomonadati</taxon>
        <taxon>Pseudomonadota</taxon>
        <taxon>Alphaproteobacteria</taxon>
        <taxon>Sphingomonadales</taxon>
        <taxon>Sphingomonadaceae</taxon>
        <taxon>Sphingomonas</taxon>
    </lineage>
</organism>
<proteinExistence type="predicted"/>
<dbReference type="PANTHER" id="PTHR43777">
    <property type="entry name" value="MOLYBDENUM COFACTOR CYTIDYLYLTRANSFERASE"/>
    <property type="match status" value="1"/>
</dbReference>
<feature type="domain" description="MobA-like NTP transferase" evidence="2">
    <location>
        <begin position="20"/>
        <end position="176"/>
    </location>
</feature>
<dbReference type="Pfam" id="PF12804">
    <property type="entry name" value="NTP_transf_3"/>
    <property type="match status" value="1"/>
</dbReference>
<keyword evidence="4" id="KW-1185">Reference proteome</keyword>
<evidence type="ECO:0000256" key="1">
    <source>
        <dbReference type="ARBA" id="ARBA00022842"/>
    </source>
</evidence>
<dbReference type="GO" id="GO:0016779">
    <property type="term" value="F:nucleotidyltransferase activity"/>
    <property type="evidence" value="ECO:0007669"/>
    <property type="project" value="UniProtKB-KW"/>
</dbReference>
<dbReference type="SUPFAM" id="SSF53448">
    <property type="entry name" value="Nucleotide-diphospho-sugar transferases"/>
    <property type="match status" value="1"/>
</dbReference>
<dbReference type="CDD" id="cd04182">
    <property type="entry name" value="GT_2_like_f"/>
    <property type="match status" value="1"/>
</dbReference>
<dbReference type="AlphaFoldDB" id="A0A1H8BB18"/>
<evidence type="ECO:0000313" key="3">
    <source>
        <dbReference type="EMBL" id="SEM80002.1"/>
    </source>
</evidence>
<keyword evidence="3" id="KW-0548">Nucleotidyltransferase</keyword>
<dbReference type="Gene3D" id="3.90.550.10">
    <property type="entry name" value="Spore Coat Polysaccharide Biosynthesis Protein SpsA, Chain A"/>
    <property type="match status" value="1"/>
</dbReference>
<accession>A0A1H8BB18</accession>
<dbReference type="PANTHER" id="PTHR43777:SF1">
    <property type="entry name" value="MOLYBDENUM COFACTOR CYTIDYLYLTRANSFERASE"/>
    <property type="match status" value="1"/>
</dbReference>
<evidence type="ECO:0000313" key="4">
    <source>
        <dbReference type="Proteomes" id="UP000199206"/>
    </source>
</evidence>
<dbReference type="InterPro" id="IPR025877">
    <property type="entry name" value="MobA-like_NTP_Trfase"/>
</dbReference>
<keyword evidence="1" id="KW-0460">Magnesium</keyword>
<name>A0A1H8BB18_9SPHN</name>
<dbReference type="OrthoDB" id="9779263at2"/>
<dbReference type="EMBL" id="FOCF01000002">
    <property type="protein sequence ID" value="SEM80002.1"/>
    <property type="molecule type" value="Genomic_DNA"/>
</dbReference>
<keyword evidence="3" id="KW-0808">Transferase</keyword>
<gene>
    <name evidence="3" type="ORF">SAMN05192583_1286</name>
</gene>
<evidence type="ECO:0000259" key="2">
    <source>
        <dbReference type="Pfam" id="PF12804"/>
    </source>
</evidence>
<dbReference type="Proteomes" id="UP000199206">
    <property type="component" value="Unassembled WGS sequence"/>
</dbReference>
<reference evidence="4" key="1">
    <citation type="submission" date="2016-10" db="EMBL/GenBank/DDBJ databases">
        <authorList>
            <person name="Varghese N."/>
            <person name="Submissions S."/>
        </authorList>
    </citation>
    <scope>NUCLEOTIDE SEQUENCE [LARGE SCALE GENOMIC DNA]</scope>
    <source>
        <strain evidence="4">S6-262</strain>
    </source>
</reference>
<dbReference type="RefSeq" id="WP_093664601.1">
    <property type="nucleotide sequence ID" value="NZ_FOCF01000002.1"/>
</dbReference>
<dbReference type="InterPro" id="IPR029044">
    <property type="entry name" value="Nucleotide-diphossugar_trans"/>
</dbReference>
<dbReference type="STRING" id="1166340.SAMN05192583_1286"/>
<protein>
    <submittedName>
        <fullName evidence="3">Molybdenum cofactor cytidylyltransferase</fullName>
    </submittedName>
</protein>
<sequence length="203" mass="21231">MTRSDGGATVRPRIERSALILLAAGRSSRFGAGCNKLEQDLHGLPLGLHAARVLASLPFAVRVAVVAGHDLDLSAYGFQVIRNHDPAAGMARSIRLGVETAERQGVEAVVVALADMPCVTAAHVERLFEAADRAGVVASSDGDSASPPALFGRAHFASLRGLSGDIGARDLIRAARHVMARPAELVDVDTALTLDALRTARES</sequence>